<proteinExistence type="predicted"/>
<dbReference type="Pfam" id="PF12294">
    <property type="entry name" value="DUF3626"/>
    <property type="match status" value="1"/>
</dbReference>
<name>A0A2H4UV60_9VIRU</name>
<accession>A0A2H4UV60</accession>
<dbReference type="InterPro" id="IPR022074">
    <property type="entry name" value="DUF3626"/>
</dbReference>
<dbReference type="Proteomes" id="UP000240325">
    <property type="component" value="Segment"/>
</dbReference>
<evidence type="ECO:0000313" key="2">
    <source>
        <dbReference type="Proteomes" id="UP000240325"/>
    </source>
</evidence>
<protein>
    <submittedName>
        <fullName evidence="1">Uncharacterized protein</fullName>
    </submittedName>
</protein>
<gene>
    <name evidence="1" type="ORF">BMW23_0703</name>
</gene>
<dbReference type="EMBL" id="MF782455">
    <property type="protein sequence ID" value="ATZ80749.1"/>
    <property type="molecule type" value="Genomic_DNA"/>
</dbReference>
<organism evidence="1">
    <name type="scientific">Bodo saltans virus</name>
    <dbReference type="NCBI Taxonomy" id="2024608"/>
    <lineage>
        <taxon>Viruses</taxon>
        <taxon>Varidnaviria</taxon>
        <taxon>Bamfordvirae</taxon>
        <taxon>Nucleocytoviricota</taxon>
        <taxon>Megaviricetes</taxon>
        <taxon>Imitervirales</taxon>
        <taxon>Mimiviridae</taxon>
        <taxon>Klosneuvirinae</taxon>
        <taxon>Theiavirus</taxon>
        <taxon>Theiavirus salishense</taxon>
    </lineage>
</organism>
<evidence type="ECO:0000313" key="1">
    <source>
        <dbReference type="EMBL" id="ATZ80749.1"/>
    </source>
</evidence>
<reference evidence="1" key="1">
    <citation type="journal article" date="2017" name="Elife">
        <title>The kinetoplastid-infecting Bodo saltans virus (BsV), a window into the most abundant giant viruses in the sea.</title>
        <authorList>
            <person name="Deeg C.M."/>
            <person name="Chow C.-E.T."/>
            <person name="Suttle C.A."/>
        </authorList>
    </citation>
    <scope>NUCLEOTIDE SEQUENCE</scope>
    <source>
        <strain evidence="1">NG1</strain>
    </source>
</reference>
<sequence>MDNIVSCEICNKNIEKIKYDKHVQKCRDKQESKIINLTETQQKALDYTKKKSKIYSKNTEINLAIRFNENSWDVELIPKIKEYFIKCKIIIHFKFDLLSKYFMSDTNYRNQFETKTSGGSKDLIQRQSWETNLFNKIYDNSPPSEKVKYGCYNLYNARQGVTSAIPYGDSYIILKDAIKKRACCVNEDSCNNQIHIADFDNFNHIILYLQKTTMNNLFDILNGKPVKDDQYKYIEVQIHGDITWKDDVEKLMINKRHLKEKIYLDKIGLPYEFI</sequence>
<keyword evidence="2" id="KW-1185">Reference proteome</keyword>